<dbReference type="Pfam" id="PF07714">
    <property type="entry name" value="PK_Tyr_Ser-Thr"/>
    <property type="match status" value="1"/>
</dbReference>
<dbReference type="EMBL" id="JAUPFM010000121">
    <property type="protein sequence ID" value="KAK2812684.1"/>
    <property type="molecule type" value="Genomic_DNA"/>
</dbReference>
<dbReference type="InterPro" id="IPR000719">
    <property type="entry name" value="Prot_kinase_dom"/>
</dbReference>
<dbReference type="Gene3D" id="1.10.510.10">
    <property type="entry name" value="Transferase(Phosphotransferase) domain 1"/>
    <property type="match status" value="1"/>
</dbReference>
<dbReference type="GO" id="GO:0004672">
    <property type="term" value="F:protein kinase activity"/>
    <property type="evidence" value="ECO:0007669"/>
    <property type="project" value="InterPro"/>
</dbReference>
<dbReference type="InterPro" id="IPR011009">
    <property type="entry name" value="Kinase-like_dom_sf"/>
</dbReference>
<dbReference type="GO" id="GO:0005524">
    <property type="term" value="F:ATP binding"/>
    <property type="evidence" value="ECO:0007669"/>
    <property type="project" value="InterPro"/>
</dbReference>
<reference evidence="3" key="1">
    <citation type="submission" date="2023-07" db="EMBL/GenBank/DDBJ databases">
        <title>Chromosome-level Genome Assembly of Striped Snakehead (Channa striata).</title>
        <authorList>
            <person name="Liu H."/>
        </authorList>
    </citation>
    <scope>NUCLEOTIDE SEQUENCE</scope>
    <source>
        <strain evidence="3">Gz</strain>
        <tissue evidence="3">Muscle</tissue>
    </source>
</reference>
<feature type="compositionally biased region" description="Polar residues" evidence="1">
    <location>
        <begin position="44"/>
        <end position="59"/>
    </location>
</feature>
<evidence type="ECO:0000256" key="1">
    <source>
        <dbReference type="SAM" id="MobiDB-lite"/>
    </source>
</evidence>
<evidence type="ECO:0000259" key="2">
    <source>
        <dbReference type="PROSITE" id="PS50011"/>
    </source>
</evidence>
<feature type="domain" description="Protein kinase" evidence="2">
    <location>
        <begin position="1"/>
        <end position="189"/>
    </location>
</feature>
<dbReference type="InterPro" id="IPR008266">
    <property type="entry name" value="Tyr_kinase_AS"/>
</dbReference>
<protein>
    <recommendedName>
        <fullName evidence="2">Protein kinase domain-containing protein</fullName>
    </recommendedName>
</protein>
<accession>A0AA88LIL1</accession>
<feature type="compositionally biased region" description="Basic and acidic residues" evidence="1">
    <location>
        <begin position="70"/>
        <end position="82"/>
    </location>
</feature>
<dbReference type="AlphaFoldDB" id="A0AA88LIL1"/>
<keyword evidence="4" id="KW-1185">Reference proteome</keyword>
<evidence type="ECO:0000313" key="3">
    <source>
        <dbReference type="EMBL" id="KAK2812684.1"/>
    </source>
</evidence>
<sequence>MGFDGRTLCYFPLHACQRALEEHAKEFLRIVEPPSESTRAGADTGNSNFASAEASQSEPGSGGGVPCCGERPKEAEGRRETHSSASSEAASAGYIRSPWPCSCPRALHAEHSYPAKIPSDRPGGASPLARPRIPLSFVASFSSQAASALAYMHRLNLIHRDIAPNNLLLTEDLTVKVATWASPDSRPGG</sequence>
<evidence type="ECO:0000313" key="4">
    <source>
        <dbReference type="Proteomes" id="UP001187415"/>
    </source>
</evidence>
<feature type="region of interest" description="Disordered" evidence="1">
    <location>
        <begin position="32"/>
        <end position="91"/>
    </location>
</feature>
<proteinExistence type="predicted"/>
<dbReference type="PROSITE" id="PS00109">
    <property type="entry name" value="PROTEIN_KINASE_TYR"/>
    <property type="match status" value="1"/>
</dbReference>
<dbReference type="SUPFAM" id="SSF56112">
    <property type="entry name" value="Protein kinase-like (PK-like)"/>
    <property type="match status" value="1"/>
</dbReference>
<dbReference type="Proteomes" id="UP001187415">
    <property type="component" value="Unassembled WGS sequence"/>
</dbReference>
<comment type="caution">
    <text evidence="3">The sequence shown here is derived from an EMBL/GenBank/DDBJ whole genome shotgun (WGS) entry which is preliminary data.</text>
</comment>
<gene>
    <name evidence="3" type="ORF">Q5P01_000985</name>
</gene>
<dbReference type="PROSITE" id="PS50011">
    <property type="entry name" value="PROTEIN_KINASE_DOM"/>
    <property type="match status" value="1"/>
</dbReference>
<name>A0AA88LIL1_CHASR</name>
<organism evidence="3 4">
    <name type="scientific">Channa striata</name>
    <name type="common">Snakehead murrel</name>
    <name type="synonym">Ophicephalus striatus</name>
    <dbReference type="NCBI Taxonomy" id="64152"/>
    <lineage>
        <taxon>Eukaryota</taxon>
        <taxon>Metazoa</taxon>
        <taxon>Chordata</taxon>
        <taxon>Craniata</taxon>
        <taxon>Vertebrata</taxon>
        <taxon>Euteleostomi</taxon>
        <taxon>Actinopterygii</taxon>
        <taxon>Neopterygii</taxon>
        <taxon>Teleostei</taxon>
        <taxon>Neoteleostei</taxon>
        <taxon>Acanthomorphata</taxon>
        <taxon>Anabantaria</taxon>
        <taxon>Anabantiformes</taxon>
        <taxon>Channoidei</taxon>
        <taxon>Channidae</taxon>
        <taxon>Channa</taxon>
    </lineage>
</organism>
<dbReference type="InterPro" id="IPR001245">
    <property type="entry name" value="Ser-Thr/Tyr_kinase_cat_dom"/>
</dbReference>